<dbReference type="Proteomes" id="UP000078348">
    <property type="component" value="Unassembled WGS sequence"/>
</dbReference>
<evidence type="ECO:0000313" key="7">
    <source>
        <dbReference type="EMBL" id="OAO12792.1"/>
    </source>
</evidence>
<reference evidence="7 8" key="1">
    <citation type="submission" date="2016-05" db="EMBL/GenBank/DDBJ databases">
        <title>Nuclear genome of Blastocystis sp. subtype 1 NandII.</title>
        <authorList>
            <person name="Gentekaki E."/>
            <person name="Curtis B."/>
            <person name="Stairs C."/>
            <person name="Eme L."/>
            <person name="Herman E."/>
            <person name="Klimes V."/>
            <person name="Arias M.C."/>
            <person name="Elias M."/>
            <person name="Hilliou F."/>
            <person name="Klute M."/>
            <person name="Malik S.-B."/>
            <person name="Pightling A."/>
            <person name="Rachubinski R."/>
            <person name="Salas D."/>
            <person name="Schlacht A."/>
            <person name="Suga H."/>
            <person name="Archibald J."/>
            <person name="Ball S.G."/>
            <person name="Clark G."/>
            <person name="Dacks J."/>
            <person name="Van Der Giezen M."/>
            <person name="Tsaousis A."/>
            <person name="Roger A."/>
        </authorList>
    </citation>
    <scope>NUCLEOTIDE SEQUENCE [LARGE SCALE GENOMIC DNA]</scope>
    <source>
        <strain evidence="8">ATCC 50177 / NandII</strain>
    </source>
</reference>
<evidence type="ECO:0000256" key="3">
    <source>
        <dbReference type="ARBA" id="ARBA00022801"/>
    </source>
</evidence>
<evidence type="ECO:0000256" key="4">
    <source>
        <dbReference type="ARBA" id="ARBA00022807"/>
    </source>
</evidence>
<evidence type="ECO:0000259" key="6">
    <source>
        <dbReference type="PROSITE" id="PS50600"/>
    </source>
</evidence>
<dbReference type="SUPFAM" id="SSF54001">
    <property type="entry name" value="Cysteine proteinases"/>
    <property type="match status" value="1"/>
</dbReference>
<dbReference type="EMBL" id="LXWW01000511">
    <property type="protein sequence ID" value="OAO12792.1"/>
    <property type="molecule type" value="Genomic_DNA"/>
</dbReference>
<dbReference type="GO" id="GO:0006508">
    <property type="term" value="P:proteolysis"/>
    <property type="evidence" value="ECO:0007669"/>
    <property type="project" value="UniProtKB-KW"/>
</dbReference>
<dbReference type="Pfam" id="PF02902">
    <property type="entry name" value="Peptidase_C48"/>
    <property type="match status" value="1"/>
</dbReference>
<organism evidence="7 8">
    <name type="scientific">Blastocystis sp. subtype 1 (strain ATCC 50177 / NandII)</name>
    <dbReference type="NCBI Taxonomy" id="478820"/>
    <lineage>
        <taxon>Eukaryota</taxon>
        <taxon>Sar</taxon>
        <taxon>Stramenopiles</taxon>
        <taxon>Bigyra</taxon>
        <taxon>Opalozoa</taxon>
        <taxon>Opalinata</taxon>
        <taxon>Blastocystidae</taxon>
        <taxon>Blastocystis</taxon>
    </lineage>
</organism>
<dbReference type="Gene3D" id="3.40.395.10">
    <property type="entry name" value="Adenoviral Proteinase, Chain A"/>
    <property type="match status" value="1"/>
</dbReference>
<evidence type="ECO:0000256" key="1">
    <source>
        <dbReference type="ARBA" id="ARBA00005234"/>
    </source>
</evidence>
<comment type="caution">
    <text evidence="7">The sequence shown here is derived from an EMBL/GenBank/DDBJ whole genome shotgun (WGS) entry which is preliminary data.</text>
</comment>
<feature type="compositionally biased region" description="Polar residues" evidence="5">
    <location>
        <begin position="290"/>
        <end position="312"/>
    </location>
</feature>
<evidence type="ECO:0000256" key="5">
    <source>
        <dbReference type="SAM" id="MobiDB-lite"/>
    </source>
</evidence>
<feature type="domain" description="Ubiquitin-like protease family profile" evidence="6">
    <location>
        <begin position="112"/>
        <end position="396"/>
    </location>
</feature>
<dbReference type="InterPro" id="IPR003653">
    <property type="entry name" value="Peptidase_C48_C"/>
</dbReference>
<name>A0A196S9L9_BLAHN</name>
<dbReference type="PROSITE" id="PS50600">
    <property type="entry name" value="ULP_PROTEASE"/>
    <property type="match status" value="1"/>
</dbReference>
<accession>A0A196S9L9</accession>
<dbReference type="GO" id="GO:0016926">
    <property type="term" value="P:protein desumoylation"/>
    <property type="evidence" value="ECO:0007669"/>
    <property type="project" value="UniProtKB-ARBA"/>
</dbReference>
<dbReference type="STRING" id="478820.A0A196S9L9"/>
<dbReference type="AlphaFoldDB" id="A0A196S9L9"/>
<dbReference type="PANTHER" id="PTHR46915:SF2">
    <property type="entry name" value="UBIQUITIN-LIKE PROTEASE 4"/>
    <property type="match status" value="1"/>
</dbReference>
<keyword evidence="4" id="KW-0788">Thiol protease</keyword>
<feature type="region of interest" description="Disordered" evidence="5">
    <location>
        <begin position="278"/>
        <end position="319"/>
    </location>
</feature>
<sequence>MKKKKPNPAEASKSAVNPAEKDDKKKSRASKASKRVKKEPIPAASETVITTEELCILSDLVNDIITAIEVDHEIEAKEASSTPKETKEADDVESINNKLLFSYKSPLFGGSLDITEYDRSRLKQGVRLNDSIVNFYLEYSLTEYVKKELVAKQIFAEAVENVKKKQTPLTRREQTLLRKHKSVTNRFYVFSTFFYPMMRKLKQIRDPEEKEKAIKRLLKWSMEIDLFEREFVLIPVITGGHWSLAALCYPNCLYRYIKEKRVLFGINYARVVRKTDAGSKGNAADGSADTAVNASVDSSTNTPVNASTNAQPETKRTKQSTNDCFPCVLVMNSLHDTANVITTVIRDYVTLLMHEFDDSIDLVISSYHLPTVPLSVTQQPNSVDCGVYALLFAERLLQHYGEYTIAARIDRNKKKDDLFPFLQFEAKCADDLRAQIQTIVDALTKSTVQTQAEVQTLEEESDDSDIEVVGVDIKPKTPTRSVKRPYSNASDVRAVPLPKKAPRVLTNAIPTVSPFPQFQPDYYTQLTPVFHPVYLMPQLIQPPVILSPLCPVPERCMPVAPTHTLSPCKVLPICGVVTTPAQRIGTPFTPRPSSVMIGGFSSLPARS</sequence>
<dbReference type="GO" id="GO:0008234">
    <property type="term" value="F:cysteine-type peptidase activity"/>
    <property type="evidence" value="ECO:0007669"/>
    <property type="project" value="UniProtKB-KW"/>
</dbReference>
<keyword evidence="2 7" id="KW-0645">Protease</keyword>
<feature type="compositionally biased region" description="Basic residues" evidence="5">
    <location>
        <begin position="26"/>
        <end position="37"/>
    </location>
</feature>
<proteinExistence type="inferred from homology"/>
<keyword evidence="8" id="KW-1185">Reference proteome</keyword>
<dbReference type="OrthoDB" id="442460at2759"/>
<comment type="similarity">
    <text evidence="1">Belongs to the peptidase C48 family.</text>
</comment>
<dbReference type="InterPro" id="IPR038765">
    <property type="entry name" value="Papain-like_cys_pep_sf"/>
</dbReference>
<keyword evidence="3" id="KW-0378">Hydrolase</keyword>
<feature type="region of interest" description="Disordered" evidence="5">
    <location>
        <begin position="1"/>
        <end position="41"/>
    </location>
</feature>
<evidence type="ECO:0000313" key="8">
    <source>
        <dbReference type="Proteomes" id="UP000078348"/>
    </source>
</evidence>
<protein>
    <submittedName>
        <fullName evidence="7">Sentrin-specific protease</fullName>
    </submittedName>
</protein>
<gene>
    <name evidence="7" type="ORF">AV274_5517</name>
</gene>
<evidence type="ECO:0000256" key="2">
    <source>
        <dbReference type="ARBA" id="ARBA00022670"/>
    </source>
</evidence>
<dbReference type="PANTHER" id="PTHR46915">
    <property type="entry name" value="UBIQUITIN-LIKE PROTEASE 4-RELATED"/>
    <property type="match status" value="1"/>
</dbReference>